<keyword evidence="3" id="KW-1185">Reference proteome</keyword>
<organism evidence="2 3">
    <name type="scientific">Algivirga pacifica</name>
    <dbReference type="NCBI Taxonomy" id="1162670"/>
    <lineage>
        <taxon>Bacteria</taxon>
        <taxon>Pseudomonadati</taxon>
        <taxon>Bacteroidota</taxon>
        <taxon>Cytophagia</taxon>
        <taxon>Cytophagales</taxon>
        <taxon>Flammeovirgaceae</taxon>
        <taxon>Algivirga</taxon>
    </lineage>
</organism>
<dbReference type="EMBL" id="BAABJX010000012">
    <property type="protein sequence ID" value="GAA4824563.1"/>
    <property type="molecule type" value="Genomic_DNA"/>
</dbReference>
<dbReference type="RefSeq" id="WP_345369137.1">
    <property type="nucleotide sequence ID" value="NZ_BAABJX010000012.1"/>
</dbReference>
<reference evidence="3" key="1">
    <citation type="journal article" date="2019" name="Int. J. Syst. Evol. Microbiol.">
        <title>The Global Catalogue of Microorganisms (GCM) 10K type strain sequencing project: providing services to taxonomists for standard genome sequencing and annotation.</title>
        <authorList>
            <consortium name="The Broad Institute Genomics Platform"/>
            <consortium name="The Broad Institute Genome Sequencing Center for Infectious Disease"/>
            <person name="Wu L."/>
            <person name="Ma J."/>
        </authorList>
    </citation>
    <scope>NUCLEOTIDE SEQUENCE [LARGE SCALE GENOMIC DNA]</scope>
    <source>
        <strain evidence="3">JCM 18326</strain>
    </source>
</reference>
<keyword evidence="1" id="KW-0732">Signal</keyword>
<comment type="caution">
    <text evidence="2">The sequence shown here is derived from an EMBL/GenBank/DDBJ whole genome shotgun (WGS) entry which is preliminary data.</text>
</comment>
<proteinExistence type="predicted"/>
<feature type="chain" id="PRO_5047005709" evidence="1">
    <location>
        <begin position="22"/>
        <end position="228"/>
    </location>
</feature>
<accession>A0ABP9D0T9</accession>
<protein>
    <submittedName>
        <fullName evidence="2">Uncharacterized protein</fullName>
    </submittedName>
</protein>
<evidence type="ECO:0000313" key="2">
    <source>
        <dbReference type="EMBL" id="GAA4824563.1"/>
    </source>
</evidence>
<gene>
    <name evidence="2" type="ORF">GCM10023331_06350</name>
</gene>
<feature type="signal peptide" evidence="1">
    <location>
        <begin position="1"/>
        <end position="21"/>
    </location>
</feature>
<evidence type="ECO:0000313" key="3">
    <source>
        <dbReference type="Proteomes" id="UP001500298"/>
    </source>
</evidence>
<dbReference type="Proteomes" id="UP001500298">
    <property type="component" value="Unassembled WGS sequence"/>
</dbReference>
<evidence type="ECO:0000256" key="1">
    <source>
        <dbReference type="SAM" id="SignalP"/>
    </source>
</evidence>
<sequence length="228" mass="26860">MKPFKSLILAGSLLLSSPLIAFSTTPIIDAHTTYLSFHIANGDEERPLTEKEKETYNIIRNFLVEADPLDYNLPYHSIAEAKQNGLEIPKEIDNLSKQIARQYTVLEKMDHWLLLRELRTGKEIAYLGFDLFEFNLLELDLVQFKNQQAGEEFFLKHNLSIRPWDFGWLGLYRGNEVIGRLKRKEFYTIEVVDDNTFLLISDKFTHRISLEKNDTLIRKKRNRKKRKR</sequence>
<name>A0ABP9D0T9_9BACT</name>